<name>A0AA39Q466_9AGAR</name>
<evidence type="ECO:0000313" key="3">
    <source>
        <dbReference type="Proteomes" id="UP001175228"/>
    </source>
</evidence>
<feature type="compositionally biased region" description="Polar residues" evidence="1">
    <location>
        <begin position="64"/>
        <end position="80"/>
    </location>
</feature>
<organism evidence="2 3">
    <name type="scientific">Armillaria luteobubalina</name>
    <dbReference type="NCBI Taxonomy" id="153913"/>
    <lineage>
        <taxon>Eukaryota</taxon>
        <taxon>Fungi</taxon>
        <taxon>Dikarya</taxon>
        <taxon>Basidiomycota</taxon>
        <taxon>Agaricomycotina</taxon>
        <taxon>Agaricomycetes</taxon>
        <taxon>Agaricomycetidae</taxon>
        <taxon>Agaricales</taxon>
        <taxon>Marasmiineae</taxon>
        <taxon>Physalacriaceae</taxon>
        <taxon>Armillaria</taxon>
    </lineage>
</organism>
<dbReference type="EMBL" id="JAUEPU010000020">
    <property type="protein sequence ID" value="KAK0494513.1"/>
    <property type="molecule type" value="Genomic_DNA"/>
</dbReference>
<sequence length="1083" mass="120464">MVTLKETAGPSVHGNTRRGHSSTQRDHRPKVKTSRTSSTETSRGLYRSTSTRGSRKRTLLVRSPRTSAERVSNIDSSMRTPCSSPGSPSSTLTNGLSLMQRIGVGSNIEMNPPKGRRAHSLEREVELDLAEGLHLPVSADIDDVADVHPPRVTQARTRIPLAKRIGMKGRGANSTHLSLTGRSTEPSRTLFSCLHTLPLRRDTTISPPTHESACVSSKTRILLPSRMRASGPSSIAHPLTSTRSYPTSNARAYPLALPIPLATDLSCKQPTQAIPTKLDAEILGDTSGSAMNVCLTTSSVDDKPSSRLTTNLYKISSTTAVAGWTSKSSPSTRHVVPSLPQLGVDSSSVTSRSSQSSRSLTSRLQALPTWLRPAKQLPVEARMEPDQRNGGERFAETGTVVGAMQMIVDTDMYAPTVSRATTPANLVPVETQESLSELAAIQADLSRFAGRANRHVQLENDDGDTYPPDGDCYDELELVPDEDGPTVVSYLPRYMRGYAWRDPTRFGSRTAHYTEVDDPLPRPPAKEFENVAAMNTIRNYPHLFNVSTPIHTDCLQSLLSTHPNSVFVESVITSLREGFWPWADTNHANGYPETWDNSWAPPATKSEQSFLANQRDIEVEKHRFSPSFGPDLLPGMYSTPVLAVPKPHSDKLRLVSHQSCGLFSQNSMINKDLTRGPRMDTLHQFLPALLHFRRTHGNVRLVLWKSDVSEAFRHHPAHPLWQIKQVVTTNIPTKDDVDCGIECGPLIRNVDGRSCFGSCASPRNWASIMGLIIWVAVFIKMILDLFCYVDDTWSWEIEGELTWYEPYQCSYPTKQTKFLQLLDELGVPHEKRKQLWGDILVVIGFLIDVNRMTVTLPPEPSRRRTVSEWKQLAGWMNWALNVFPLLKPGLCNVYEKISGRSEAYKKLYLNEAVKGDLEWFLGHVERSSGILLFDALDWDPAKETNLTILCDACMSGMGFWIPELLLGFYAHVPCNPPKDTIFFWEALCVVAALEWFCLTMRADASLTARLRVTIKTDNSNTVALFDLLLAHDVDVRVLHIPGCDNEVADAISRHKFDDARAYAPRLWIRPFEPPSNALGAAKK</sequence>
<comment type="caution">
    <text evidence="2">The sequence shown here is derived from an EMBL/GenBank/DDBJ whole genome shotgun (WGS) entry which is preliminary data.</text>
</comment>
<accession>A0AA39Q466</accession>
<feature type="compositionally biased region" description="Low complexity" evidence="1">
    <location>
        <begin position="34"/>
        <end position="52"/>
    </location>
</feature>
<evidence type="ECO:0000313" key="2">
    <source>
        <dbReference type="EMBL" id="KAK0494513.1"/>
    </source>
</evidence>
<dbReference type="InterPro" id="IPR043502">
    <property type="entry name" value="DNA/RNA_pol_sf"/>
</dbReference>
<dbReference type="AlphaFoldDB" id="A0AA39Q466"/>
<feature type="compositionally biased region" description="Low complexity" evidence="1">
    <location>
        <begin position="81"/>
        <end position="90"/>
    </location>
</feature>
<feature type="region of interest" description="Disordered" evidence="1">
    <location>
        <begin position="1"/>
        <end position="93"/>
    </location>
</feature>
<protein>
    <recommendedName>
        <fullName evidence="4">Reverse transcriptase domain-containing protein</fullName>
    </recommendedName>
</protein>
<evidence type="ECO:0008006" key="4">
    <source>
        <dbReference type="Google" id="ProtNLM"/>
    </source>
</evidence>
<evidence type="ECO:0000256" key="1">
    <source>
        <dbReference type="SAM" id="MobiDB-lite"/>
    </source>
</evidence>
<proteinExistence type="predicted"/>
<dbReference type="InterPro" id="IPR052055">
    <property type="entry name" value="Hepadnavirus_pol/RT"/>
</dbReference>
<gene>
    <name evidence="2" type="ORF">EDD18DRAFT_345874</name>
</gene>
<dbReference type="PANTHER" id="PTHR33050:SF7">
    <property type="entry name" value="RIBONUCLEASE H"/>
    <property type="match status" value="1"/>
</dbReference>
<dbReference type="Proteomes" id="UP001175228">
    <property type="component" value="Unassembled WGS sequence"/>
</dbReference>
<dbReference type="PANTHER" id="PTHR33050">
    <property type="entry name" value="REVERSE TRANSCRIPTASE DOMAIN-CONTAINING PROTEIN"/>
    <property type="match status" value="1"/>
</dbReference>
<feature type="region of interest" description="Disordered" evidence="1">
    <location>
        <begin position="324"/>
        <end position="361"/>
    </location>
</feature>
<reference evidence="2" key="1">
    <citation type="submission" date="2023-06" db="EMBL/GenBank/DDBJ databases">
        <authorList>
            <consortium name="Lawrence Berkeley National Laboratory"/>
            <person name="Ahrendt S."/>
            <person name="Sahu N."/>
            <person name="Indic B."/>
            <person name="Wong-Bajracharya J."/>
            <person name="Merenyi Z."/>
            <person name="Ke H.-M."/>
            <person name="Monk M."/>
            <person name="Kocsube S."/>
            <person name="Drula E."/>
            <person name="Lipzen A."/>
            <person name="Balint B."/>
            <person name="Henrissat B."/>
            <person name="Andreopoulos B."/>
            <person name="Martin F.M."/>
            <person name="Harder C.B."/>
            <person name="Rigling D."/>
            <person name="Ford K.L."/>
            <person name="Foster G.D."/>
            <person name="Pangilinan J."/>
            <person name="Papanicolaou A."/>
            <person name="Barry K."/>
            <person name="LaButti K."/>
            <person name="Viragh M."/>
            <person name="Koriabine M."/>
            <person name="Yan M."/>
            <person name="Riley R."/>
            <person name="Champramary S."/>
            <person name="Plett K.L."/>
            <person name="Tsai I.J."/>
            <person name="Slot J."/>
            <person name="Sipos G."/>
            <person name="Plett J."/>
            <person name="Nagy L.G."/>
            <person name="Grigoriev I.V."/>
        </authorList>
    </citation>
    <scope>NUCLEOTIDE SEQUENCE</scope>
    <source>
        <strain evidence="2">HWK02</strain>
    </source>
</reference>
<feature type="compositionally biased region" description="Low complexity" evidence="1">
    <location>
        <begin position="346"/>
        <end position="361"/>
    </location>
</feature>
<dbReference type="SUPFAM" id="SSF56672">
    <property type="entry name" value="DNA/RNA polymerases"/>
    <property type="match status" value="1"/>
</dbReference>
<keyword evidence="3" id="KW-1185">Reference proteome</keyword>